<dbReference type="PANTHER" id="PTHR31121:SF15">
    <property type="entry name" value="O-GLYCOSIDE ALPHA-1,2-MANNOSYLTRANSFERASE HOMOLOG 3"/>
    <property type="match status" value="1"/>
</dbReference>
<dbReference type="EMBL" id="JAACJM010000004">
    <property type="protein sequence ID" value="KAF5373028.1"/>
    <property type="molecule type" value="Genomic_DNA"/>
</dbReference>
<evidence type="ECO:0000256" key="2">
    <source>
        <dbReference type="ARBA" id="ARBA00022679"/>
    </source>
</evidence>
<accession>A0A8H5LXD7</accession>
<comment type="caution">
    <text evidence="3">The sequence shown here is derived from an EMBL/GenBank/DDBJ whole genome shotgun (WGS) entry which is preliminary data.</text>
</comment>
<dbReference type="GO" id="GO:0000026">
    <property type="term" value="F:alpha-1,2-mannosyltransferase activity"/>
    <property type="evidence" value="ECO:0007669"/>
    <property type="project" value="TreeGrafter"/>
</dbReference>
<dbReference type="PANTHER" id="PTHR31121">
    <property type="entry name" value="ALPHA-1,2 MANNOSYLTRANSFERASE KTR1"/>
    <property type="match status" value="1"/>
</dbReference>
<organism evidence="3 4">
    <name type="scientific">Tetrapyrgos nigripes</name>
    <dbReference type="NCBI Taxonomy" id="182062"/>
    <lineage>
        <taxon>Eukaryota</taxon>
        <taxon>Fungi</taxon>
        <taxon>Dikarya</taxon>
        <taxon>Basidiomycota</taxon>
        <taxon>Agaricomycotina</taxon>
        <taxon>Agaricomycetes</taxon>
        <taxon>Agaricomycetidae</taxon>
        <taxon>Agaricales</taxon>
        <taxon>Marasmiineae</taxon>
        <taxon>Marasmiaceae</taxon>
        <taxon>Tetrapyrgos</taxon>
    </lineage>
</organism>
<keyword evidence="2" id="KW-0808">Transferase</keyword>
<dbReference type="OrthoDB" id="439943at2759"/>
<dbReference type="GO" id="GO:0005794">
    <property type="term" value="C:Golgi apparatus"/>
    <property type="evidence" value="ECO:0007669"/>
    <property type="project" value="TreeGrafter"/>
</dbReference>
<name>A0A8H5LXD7_9AGAR</name>
<keyword evidence="4" id="KW-1185">Reference proteome</keyword>
<evidence type="ECO:0000313" key="3">
    <source>
        <dbReference type="EMBL" id="KAF5373028.1"/>
    </source>
</evidence>
<dbReference type="InterPro" id="IPR002685">
    <property type="entry name" value="Glyco_trans_15"/>
</dbReference>
<dbReference type="Pfam" id="PF01793">
    <property type="entry name" value="Glyco_transf_15"/>
    <property type="match status" value="1"/>
</dbReference>
<reference evidence="3 4" key="1">
    <citation type="journal article" date="2020" name="ISME J.">
        <title>Uncovering the hidden diversity of litter-decomposition mechanisms in mushroom-forming fungi.</title>
        <authorList>
            <person name="Floudas D."/>
            <person name="Bentzer J."/>
            <person name="Ahren D."/>
            <person name="Johansson T."/>
            <person name="Persson P."/>
            <person name="Tunlid A."/>
        </authorList>
    </citation>
    <scope>NUCLEOTIDE SEQUENCE [LARGE SCALE GENOMIC DNA]</scope>
    <source>
        <strain evidence="3 4">CBS 291.85</strain>
    </source>
</reference>
<comment type="similarity">
    <text evidence="1">Belongs to the glycosyltransferase 15 family.</text>
</comment>
<dbReference type="InterPro" id="IPR029044">
    <property type="entry name" value="Nucleotide-diphossugar_trans"/>
</dbReference>
<dbReference type="Proteomes" id="UP000559256">
    <property type="component" value="Unassembled WGS sequence"/>
</dbReference>
<dbReference type="AlphaFoldDB" id="A0A8H5LXD7"/>
<evidence type="ECO:0000313" key="4">
    <source>
        <dbReference type="Proteomes" id="UP000559256"/>
    </source>
</evidence>
<dbReference type="SUPFAM" id="SSF53448">
    <property type="entry name" value="Nucleotide-diphospho-sugar transferases"/>
    <property type="match status" value="1"/>
</dbReference>
<proteinExistence type="inferred from homology"/>
<evidence type="ECO:0000256" key="1">
    <source>
        <dbReference type="ARBA" id="ARBA00007677"/>
    </source>
</evidence>
<dbReference type="GO" id="GO:0006487">
    <property type="term" value="P:protein N-linked glycosylation"/>
    <property type="evidence" value="ECO:0007669"/>
    <property type="project" value="TreeGrafter"/>
</dbReference>
<dbReference type="Gene3D" id="3.90.550.10">
    <property type="entry name" value="Spore Coat Polysaccharide Biosynthesis Protein SpsA, Chain A"/>
    <property type="match status" value="1"/>
</dbReference>
<dbReference type="GO" id="GO:0016020">
    <property type="term" value="C:membrane"/>
    <property type="evidence" value="ECO:0007669"/>
    <property type="project" value="InterPro"/>
</dbReference>
<dbReference type="GO" id="GO:0006493">
    <property type="term" value="P:protein O-linked glycosylation"/>
    <property type="evidence" value="ECO:0007669"/>
    <property type="project" value="TreeGrafter"/>
</dbReference>
<sequence>MPISRPRLYLFFGLFIFALLLLYPAGKVVKQTYSAYSSNQELPDHQLQSSSTASGGKGPNGVIFMLMPPSRVHQAQLALLSTENRFNRRLQYPYVIFTVGEEIDKITEEDKAKIHWITEGRATFATVPLESWNVPDSYDKAKVEESLHNIGFSMGYRSMCRFYSGFFWRHPALAQYDWLWRLDTDIEFHCDVPYDPIQKVIDANALYGFVQINPDVDFVQPSLSGNVSQFLAANAHMLPHNANHGFVWNGKEGIEKALKGGAGNDEWTRMTMYNNFEISHKSVWENDLYKKFFDYLEQEGGFFYERWSDAPIHAFAVAMSLRKDQVVQFTDLGYQHQGWAYECPRLDRCTCNRDAVPARGFYDNAHAWFDAPSYNVKRTPKYVQDLN</sequence>
<dbReference type="GO" id="GO:0000032">
    <property type="term" value="P:cell wall mannoprotein biosynthetic process"/>
    <property type="evidence" value="ECO:0007669"/>
    <property type="project" value="TreeGrafter"/>
</dbReference>
<protein>
    <submittedName>
        <fullName evidence="3">Uncharacterized protein</fullName>
    </submittedName>
</protein>
<gene>
    <name evidence="3" type="ORF">D9758_001720</name>
</gene>